<evidence type="ECO:0000313" key="2">
    <source>
        <dbReference type="EMBL" id="TMQ56706.1"/>
    </source>
</evidence>
<keyword evidence="1" id="KW-0812">Transmembrane</keyword>
<comment type="caution">
    <text evidence="2">The sequence shown here is derived from an EMBL/GenBank/DDBJ whole genome shotgun (WGS) entry which is preliminary data.</text>
</comment>
<evidence type="ECO:0008006" key="4">
    <source>
        <dbReference type="Google" id="ProtNLM"/>
    </source>
</evidence>
<protein>
    <recommendedName>
        <fullName evidence="4">DUF3185 domain-containing protein</fullName>
    </recommendedName>
</protein>
<dbReference type="EMBL" id="VBOW01000082">
    <property type="protein sequence ID" value="TMQ56706.1"/>
    <property type="molecule type" value="Genomic_DNA"/>
</dbReference>
<name>A0A538SZA9_UNCEI</name>
<evidence type="ECO:0000313" key="3">
    <source>
        <dbReference type="Proteomes" id="UP000316852"/>
    </source>
</evidence>
<reference evidence="2 3" key="1">
    <citation type="journal article" date="2019" name="Nat. Microbiol.">
        <title>Mediterranean grassland soil C-N compound turnover is dependent on rainfall and depth, and is mediated by genomically divergent microorganisms.</title>
        <authorList>
            <person name="Diamond S."/>
            <person name="Andeer P.F."/>
            <person name="Li Z."/>
            <person name="Crits-Christoph A."/>
            <person name="Burstein D."/>
            <person name="Anantharaman K."/>
            <person name="Lane K.R."/>
            <person name="Thomas B.C."/>
            <person name="Pan C."/>
            <person name="Northen T.R."/>
            <person name="Banfield J.F."/>
        </authorList>
    </citation>
    <scope>NUCLEOTIDE SEQUENCE [LARGE SCALE GENOMIC DNA]</scope>
    <source>
        <strain evidence="2">WS_6</strain>
    </source>
</reference>
<sequence>MKLLGLALVILGAIALIYGLVGHESQTTMIDLGGIKATATEHKTFPFVAGVGVGALIGGVALLLASKRRA</sequence>
<proteinExistence type="predicted"/>
<keyword evidence="1" id="KW-1133">Transmembrane helix</keyword>
<dbReference type="Proteomes" id="UP000316852">
    <property type="component" value="Unassembled WGS sequence"/>
</dbReference>
<organism evidence="2 3">
    <name type="scientific">Eiseniibacteriota bacterium</name>
    <dbReference type="NCBI Taxonomy" id="2212470"/>
    <lineage>
        <taxon>Bacteria</taxon>
        <taxon>Candidatus Eiseniibacteriota</taxon>
    </lineage>
</organism>
<evidence type="ECO:0000256" key="1">
    <source>
        <dbReference type="SAM" id="Phobius"/>
    </source>
</evidence>
<accession>A0A538SZA9</accession>
<dbReference type="AlphaFoldDB" id="A0A538SZA9"/>
<keyword evidence="1" id="KW-0472">Membrane</keyword>
<feature type="transmembrane region" description="Helical" evidence="1">
    <location>
        <begin position="43"/>
        <end position="65"/>
    </location>
</feature>
<gene>
    <name evidence="2" type="ORF">E6K76_12270</name>
</gene>